<keyword evidence="4" id="KW-0560">Oxidoreductase</keyword>
<evidence type="ECO:0000256" key="5">
    <source>
        <dbReference type="ARBA" id="ARBA00023004"/>
    </source>
</evidence>
<dbReference type="Proteomes" id="UP000189795">
    <property type="component" value="Unassembled WGS sequence"/>
</dbReference>
<dbReference type="SUPFAM" id="SSF54909">
    <property type="entry name" value="Dimeric alpha+beta barrel"/>
    <property type="match status" value="1"/>
</dbReference>
<dbReference type="PANTHER" id="PTHR30521:SF0">
    <property type="entry name" value="DYP-TYPE PEROXIDASE FAMILY PROTEIN"/>
    <property type="match status" value="1"/>
</dbReference>
<reference evidence="9 14" key="3">
    <citation type="submission" date="2020-04" db="EMBL/GenBank/DDBJ databases">
        <authorList>
            <person name="Hitch T.C.A."/>
            <person name="Wylensek D."/>
            <person name="Clavel T."/>
        </authorList>
    </citation>
    <scope>NUCLEOTIDE SEQUENCE [LARGE SCALE GENOMIC DNA]</scope>
    <source>
        <strain evidence="9 14">WCA-386-APC-4I</strain>
    </source>
</reference>
<evidence type="ECO:0000313" key="11">
    <source>
        <dbReference type="EMBL" id="OPG87959.1"/>
    </source>
</evidence>
<sequence length="320" mass="36782">MVMNPNKAQDVWKDAGEHVQFTVLELKRENQAKEQEAIQEFVERFQAITRSLRIRDNKGNLKVSLGFSNDAWDYLFPNAPKPKELETYQTLTGPKYKMPAAKGDIFLHIRANDEATVYEFMAQVMLFIRDITNVVDETKGFRYFEGRAIIGFIDGTENPEPQDAAEYAIIGDEDPTFENGSYAFAQKWRHNMDIWNKLTTETQEKAVGRKKFSDLELSEKEKFKNAHNVASQAEIDGVEQKIVRMNVPYSDPAADNTGTFFIGYSRHWTVTKKMLENMLEQNDYLLTFSDILGGQLFFIPSRPMLDQIAEGELNVSVRFS</sequence>
<dbReference type="GO" id="GO:0005829">
    <property type="term" value="C:cytosol"/>
    <property type="evidence" value="ECO:0007669"/>
    <property type="project" value="TreeGrafter"/>
</dbReference>
<dbReference type="GO" id="GO:0020037">
    <property type="term" value="F:heme binding"/>
    <property type="evidence" value="ECO:0007669"/>
    <property type="project" value="InterPro"/>
</dbReference>
<dbReference type="PROSITE" id="PS51404">
    <property type="entry name" value="DYP_PEROXIDASE"/>
    <property type="match status" value="1"/>
</dbReference>
<dbReference type="InterPro" id="IPR048328">
    <property type="entry name" value="Dyp_perox_C"/>
</dbReference>
<name>A0A1V4FJZ9_LIMRT</name>
<dbReference type="GO" id="GO:0046872">
    <property type="term" value="F:metal ion binding"/>
    <property type="evidence" value="ECO:0007669"/>
    <property type="project" value="UniProtKB-KW"/>
</dbReference>
<dbReference type="InterPro" id="IPR011008">
    <property type="entry name" value="Dimeric_a/b-barrel"/>
</dbReference>
<feature type="domain" description="Dyp-type peroxidase C-terminal" evidence="8">
    <location>
        <begin position="147"/>
        <end position="301"/>
    </location>
</feature>
<reference evidence="10 12" key="1">
    <citation type="submission" date="2016-10" db="EMBL/GenBank/DDBJ databases">
        <title>Genome sequence of Lactobacillus reuteri 121, a source of glucan and fructan exopolysaccharides.</title>
        <authorList>
            <person name="Gangoiti J."/>
            <person name="Lammerts Van Bueren A."/>
            <person name="Dijkhuizen L."/>
        </authorList>
    </citation>
    <scope>NUCLEOTIDE SEQUENCE [LARGE SCALE GENOMIC DNA]</scope>
    <source>
        <strain evidence="10 12">121</strain>
    </source>
</reference>
<accession>A0A1V4FJZ9</accession>
<organism evidence="11 13">
    <name type="scientific">Limosilactobacillus reuteri</name>
    <name type="common">Lactobacillus reuteri</name>
    <dbReference type="NCBI Taxonomy" id="1598"/>
    <lineage>
        <taxon>Bacteria</taxon>
        <taxon>Bacillati</taxon>
        <taxon>Bacillota</taxon>
        <taxon>Bacilli</taxon>
        <taxon>Lactobacillales</taxon>
        <taxon>Lactobacillaceae</taxon>
        <taxon>Limosilactobacillus</taxon>
    </lineage>
</organism>
<dbReference type="PANTHER" id="PTHR30521">
    <property type="entry name" value="DEFERROCHELATASE/PEROXIDASE"/>
    <property type="match status" value="1"/>
</dbReference>
<evidence type="ECO:0000313" key="9">
    <source>
        <dbReference type="EMBL" id="NME23100.1"/>
    </source>
</evidence>
<dbReference type="InterPro" id="IPR006314">
    <property type="entry name" value="Dyp_peroxidase"/>
</dbReference>
<evidence type="ECO:0000256" key="6">
    <source>
        <dbReference type="ARBA" id="ARBA00025737"/>
    </source>
</evidence>
<dbReference type="GO" id="GO:0004601">
    <property type="term" value="F:peroxidase activity"/>
    <property type="evidence" value="ECO:0007669"/>
    <property type="project" value="UniProtKB-KW"/>
</dbReference>
<keyword evidence="5" id="KW-0408">Iron</keyword>
<evidence type="ECO:0000256" key="3">
    <source>
        <dbReference type="ARBA" id="ARBA00022723"/>
    </source>
</evidence>
<keyword evidence="2 11" id="KW-0575">Peroxidase</keyword>
<keyword evidence="3" id="KW-0479">Metal-binding</keyword>
<dbReference type="RefSeq" id="WP_072575317.1">
    <property type="nucleotide sequence ID" value="NZ_CM122995.1"/>
</dbReference>
<dbReference type="Proteomes" id="UP000587270">
    <property type="component" value="Unassembled WGS sequence"/>
</dbReference>
<comment type="cofactor">
    <cofactor evidence="1">
        <name>heme b</name>
        <dbReference type="ChEBI" id="CHEBI:60344"/>
    </cofactor>
</comment>
<evidence type="ECO:0000256" key="4">
    <source>
        <dbReference type="ARBA" id="ARBA00023002"/>
    </source>
</evidence>
<dbReference type="EMBL" id="JABAFN010000067">
    <property type="protein sequence ID" value="NME23100.1"/>
    <property type="molecule type" value="Genomic_DNA"/>
</dbReference>
<evidence type="ECO:0000313" key="14">
    <source>
        <dbReference type="Proteomes" id="UP000587270"/>
    </source>
</evidence>
<evidence type="ECO:0000313" key="12">
    <source>
        <dbReference type="Proteomes" id="UP000184174"/>
    </source>
</evidence>
<dbReference type="Proteomes" id="UP000184174">
    <property type="component" value="Unassembled WGS sequence"/>
</dbReference>
<proteinExistence type="inferred from homology"/>
<dbReference type="EMBL" id="MWVS01000090">
    <property type="protein sequence ID" value="OPG87959.1"/>
    <property type="molecule type" value="Genomic_DNA"/>
</dbReference>
<dbReference type="Pfam" id="PF20628">
    <property type="entry name" value="Dyp_perox_C"/>
    <property type="match status" value="1"/>
</dbReference>
<evidence type="ECO:0000256" key="1">
    <source>
        <dbReference type="ARBA" id="ARBA00001970"/>
    </source>
</evidence>
<dbReference type="AlphaFoldDB" id="A0A1V4FJZ9"/>
<evidence type="ECO:0000259" key="8">
    <source>
        <dbReference type="Pfam" id="PF20628"/>
    </source>
</evidence>
<reference evidence="11 13" key="2">
    <citation type="submission" date="2017-03" db="EMBL/GenBank/DDBJ databases">
        <title>Antibiotic resistance of probiotic microorganisms.</title>
        <authorList>
            <person name="Sanudo A.I."/>
            <person name="Olivares M."/>
            <person name="Banuelos O."/>
        </authorList>
    </citation>
    <scope>NUCLEOTIDE SEQUENCE [LARGE SCALE GENOMIC DNA]</scope>
    <source>
        <strain evidence="11 13">CECT8605</strain>
    </source>
</reference>
<protein>
    <submittedName>
        <fullName evidence="9 11">Peroxidase</fullName>
    </submittedName>
</protein>
<comment type="caution">
    <text evidence="11">The sequence shown here is derived from an EMBL/GenBank/DDBJ whole genome shotgun (WGS) entry which is preliminary data.</text>
</comment>
<evidence type="ECO:0000256" key="2">
    <source>
        <dbReference type="ARBA" id="ARBA00022559"/>
    </source>
</evidence>
<evidence type="ECO:0000313" key="10">
    <source>
        <dbReference type="EMBL" id="OJI10877.1"/>
    </source>
</evidence>
<dbReference type="Pfam" id="PF04261">
    <property type="entry name" value="Dyp_perox_N"/>
    <property type="match status" value="1"/>
</dbReference>
<dbReference type="NCBIfam" id="TIGR01413">
    <property type="entry name" value="Dyp_perox_fam"/>
    <property type="match status" value="1"/>
</dbReference>
<feature type="domain" description="Dyp-type peroxidase N-terminal" evidence="7">
    <location>
        <begin position="14"/>
        <end position="142"/>
    </location>
</feature>
<evidence type="ECO:0000259" key="7">
    <source>
        <dbReference type="Pfam" id="PF04261"/>
    </source>
</evidence>
<gene>
    <name evidence="11" type="ORF">B5D07_08135</name>
    <name evidence="10" type="ORF">BJI45_09925</name>
    <name evidence="9" type="ORF">HF865_10530</name>
</gene>
<dbReference type="EMBL" id="MKQH01000014">
    <property type="protein sequence ID" value="OJI10877.1"/>
    <property type="molecule type" value="Genomic_DNA"/>
</dbReference>
<evidence type="ECO:0000313" key="13">
    <source>
        <dbReference type="Proteomes" id="UP000189795"/>
    </source>
</evidence>
<dbReference type="InterPro" id="IPR048327">
    <property type="entry name" value="Dyp_perox_N"/>
</dbReference>
<comment type="similarity">
    <text evidence="6">Belongs to the DyP-type peroxidase family.</text>
</comment>